<dbReference type="NCBIfam" id="TIGR01167">
    <property type="entry name" value="LPXTG_anchor"/>
    <property type="match status" value="1"/>
</dbReference>
<gene>
    <name evidence="8" type="ORF">C7474_2613</name>
</gene>
<evidence type="ECO:0000256" key="2">
    <source>
        <dbReference type="ARBA" id="ARBA00022525"/>
    </source>
</evidence>
<dbReference type="Proteomes" id="UP000273158">
    <property type="component" value="Unassembled WGS sequence"/>
</dbReference>
<sequence length="180" mass="17308">MPHLPRKVLVAATLIAAAVFGAPAAAQANSIYPPSDACSVTPTTSTPNGVLTFSCADGTFGADEAVTVTITGESGSDVSWGMLKFAISTGSTGSTSGPSGELPAMRITLPANATGVYNIAAVSASSAGGAASATVSTNGSGLPSTGGDATAVAIWTGAGLLAVAAGAVIIAGVRRRAQRA</sequence>
<evidence type="ECO:0000313" key="8">
    <source>
        <dbReference type="EMBL" id="RLK48011.1"/>
    </source>
</evidence>
<evidence type="ECO:0000256" key="3">
    <source>
        <dbReference type="ARBA" id="ARBA00022729"/>
    </source>
</evidence>
<dbReference type="OrthoDB" id="5083644at2"/>
<evidence type="ECO:0000259" key="7">
    <source>
        <dbReference type="Pfam" id="PF00746"/>
    </source>
</evidence>
<feature type="transmembrane region" description="Helical" evidence="5">
    <location>
        <begin position="152"/>
        <end position="173"/>
    </location>
</feature>
<feature type="signal peptide" evidence="6">
    <location>
        <begin position="1"/>
        <end position="28"/>
    </location>
</feature>
<accession>A0A498C6T9</accession>
<keyword evidence="4" id="KW-0572">Peptidoglycan-anchor</keyword>
<keyword evidence="9" id="KW-1185">Reference proteome</keyword>
<keyword evidence="5" id="KW-0472">Membrane</keyword>
<feature type="domain" description="Gram-positive cocci surface proteins LPxTG" evidence="7">
    <location>
        <begin position="135"/>
        <end position="176"/>
    </location>
</feature>
<evidence type="ECO:0000256" key="5">
    <source>
        <dbReference type="SAM" id="Phobius"/>
    </source>
</evidence>
<keyword evidence="5" id="KW-0812">Transmembrane</keyword>
<organism evidence="8 9">
    <name type="scientific">Microbacterium telephonicum</name>
    <dbReference type="NCBI Taxonomy" id="1714841"/>
    <lineage>
        <taxon>Bacteria</taxon>
        <taxon>Bacillati</taxon>
        <taxon>Actinomycetota</taxon>
        <taxon>Actinomycetes</taxon>
        <taxon>Micrococcales</taxon>
        <taxon>Microbacteriaceae</taxon>
        <taxon>Microbacterium</taxon>
    </lineage>
</organism>
<dbReference type="RefSeq" id="WP_121060477.1">
    <property type="nucleotide sequence ID" value="NZ_RCDB01000003.1"/>
</dbReference>
<dbReference type="EMBL" id="RCDB01000003">
    <property type="protein sequence ID" value="RLK48011.1"/>
    <property type="molecule type" value="Genomic_DNA"/>
</dbReference>
<keyword evidence="1" id="KW-0134">Cell wall</keyword>
<dbReference type="AlphaFoldDB" id="A0A498C6T9"/>
<evidence type="ECO:0000256" key="4">
    <source>
        <dbReference type="ARBA" id="ARBA00023088"/>
    </source>
</evidence>
<evidence type="ECO:0000256" key="6">
    <source>
        <dbReference type="SAM" id="SignalP"/>
    </source>
</evidence>
<protein>
    <submittedName>
        <fullName evidence="8">LPXTG-motif cell wall-anchored protein</fullName>
    </submittedName>
</protein>
<keyword evidence="5" id="KW-1133">Transmembrane helix</keyword>
<comment type="caution">
    <text evidence="8">The sequence shown here is derived from an EMBL/GenBank/DDBJ whole genome shotgun (WGS) entry which is preliminary data.</text>
</comment>
<keyword evidence="2" id="KW-0964">Secreted</keyword>
<dbReference type="InterPro" id="IPR019931">
    <property type="entry name" value="LPXTG_anchor"/>
</dbReference>
<feature type="chain" id="PRO_5019860968" evidence="6">
    <location>
        <begin position="29"/>
        <end position="180"/>
    </location>
</feature>
<keyword evidence="3 6" id="KW-0732">Signal</keyword>
<evidence type="ECO:0000256" key="1">
    <source>
        <dbReference type="ARBA" id="ARBA00022512"/>
    </source>
</evidence>
<dbReference type="Pfam" id="PF00746">
    <property type="entry name" value="Gram_pos_anchor"/>
    <property type="match status" value="1"/>
</dbReference>
<reference evidence="8 9" key="1">
    <citation type="journal article" date="2015" name="Stand. Genomic Sci.">
        <title>Genomic Encyclopedia of Bacterial and Archaeal Type Strains, Phase III: the genomes of soil and plant-associated and newly described type strains.</title>
        <authorList>
            <person name="Whitman W.B."/>
            <person name="Woyke T."/>
            <person name="Klenk H.P."/>
            <person name="Zhou Y."/>
            <person name="Lilburn T.G."/>
            <person name="Beck B.J."/>
            <person name="De Vos P."/>
            <person name="Vandamme P."/>
            <person name="Eisen J.A."/>
            <person name="Garrity G."/>
            <person name="Hugenholtz P."/>
            <person name="Kyrpides N.C."/>
        </authorList>
    </citation>
    <scope>NUCLEOTIDE SEQUENCE [LARGE SCALE GENOMIC DNA]</scope>
    <source>
        <strain evidence="8 9">S2T63</strain>
    </source>
</reference>
<proteinExistence type="predicted"/>
<name>A0A498C6T9_9MICO</name>
<evidence type="ECO:0000313" key="9">
    <source>
        <dbReference type="Proteomes" id="UP000273158"/>
    </source>
</evidence>